<dbReference type="InterPro" id="IPR001128">
    <property type="entry name" value="Cyt_P450"/>
</dbReference>
<dbReference type="GO" id="GO:0020037">
    <property type="term" value="F:heme binding"/>
    <property type="evidence" value="ECO:0007669"/>
    <property type="project" value="InterPro"/>
</dbReference>
<accession>A0A7J7M2P2</accession>
<keyword evidence="4 5" id="KW-0408">Iron</keyword>
<dbReference type="SUPFAM" id="SSF48264">
    <property type="entry name" value="Cytochrome P450"/>
    <property type="match status" value="1"/>
</dbReference>
<dbReference type="EMBL" id="JACGCM010001798">
    <property type="protein sequence ID" value="KAF6149133.1"/>
    <property type="molecule type" value="Genomic_DNA"/>
</dbReference>
<keyword evidence="3 6" id="KW-0560">Oxidoreductase</keyword>
<comment type="similarity">
    <text evidence="1 6">Belongs to the cytochrome P450 family.</text>
</comment>
<evidence type="ECO:0000256" key="6">
    <source>
        <dbReference type="RuleBase" id="RU000461"/>
    </source>
</evidence>
<dbReference type="PRINTS" id="PR00385">
    <property type="entry name" value="P450"/>
</dbReference>
<sequence>MVTCYTKDRNLALVRWPIVDALPSLLQNAHRVHEWTVEISNSVGSTIRGRGPLFGHSEVLYTCDPRNVEYMVRTNFSNYPKGPEFLEIFDLIGTGIFNIDYEPWQTQRKMAHTVFTSKNFRNYISSVSRKGVEEALLPLLSHVATHETTLNLEDVFMRYAFDSIFTVIFGKSSNCLSITFPDDEFAKAIDDGTNGMFVRNILPSPCWKLLRFLNLGTEKKLAKARKTIDRHLEEYIASKKEELRKGVEASDLLASALSFLFAGRDSTGTSLTWFFYMLWKNPRVEEKIMEELRQIYSAKNKDGKQPFVFESEDLKGLVYLHAALSESLRLHPPLPMNLKMCQEDDVLPDGTIMKKGMKIYISVYAMARMKWVWGKDCLEYKPERWIDVDGKLSHVPIQNFFVFNAGPRTCIGKDMAFTQIKLAVAAVLFNFHVEVVNGHDVRPQPSLVLHTKNGLMVKIKRRVLQ</sequence>
<gene>
    <name evidence="7" type="ORF">GIB67_025989</name>
</gene>
<proteinExistence type="inferred from homology"/>
<dbReference type="GO" id="GO:0005506">
    <property type="term" value="F:iron ion binding"/>
    <property type="evidence" value="ECO:0007669"/>
    <property type="project" value="InterPro"/>
</dbReference>
<dbReference type="GO" id="GO:0006629">
    <property type="term" value="P:lipid metabolic process"/>
    <property type="evidence" value="ECO:0007669"/>
    <property type="project" value="UniProtKB-ARBA"/>
</dbReference>
<dbReference type="Pfam" id="PF00067">
    <property type="entry name" value="p450"/>
    <property type="match status" value="2"/>
</dbReference>
<dbReference type="OrthoDB" id="1470350at2759"/>
<comment type="cofactor">
    <cofactor evidence="5">
        <name>heme</name>
        <dbReference type="ChEBI" id="CHEBI:30413"/>
    </cofactor>
</comment>
<dbReference type="PROSITE" id="PS00086">
    <property type="entry name" value="CYTOCHROME_P450"/>
    <property type="match status" value="1"/>
</dbReference>
<organism evidence="7 8">
    <name type="scientific">Kingdonia uniflora</name>
    <dbReference type="NCBI Taxonomy" id="39325"/>
    <lineage>
        <taxon>Eukaryota</taxon>
        <taxon>Viridiplantae</taxon>
        <taxon>Streptophyta</taxon>
        <taxon>Embryophyta</taxon>
        <taxon>Tracheophyta</taxon>
        <taxon>Spermatophyta</taxon>
        <taxon>Magnoliopsida</taxon>
        <taxon>Ranunculales</taxon>
        <taxon>Circaeasteraceae</taxon>
        <taxon>Kingdonia</taxon>
    </lineage>
</organism>
<dbReference type="PRINTS" id="PR00463">
    <property type="entry name" value="EP450I"/>
</dbReference>
<evidence type="ECO:0000256" key="1">
    <source>
        <dbReference type="ARBA" id="ARBA00010617"/>
    </source>
</evidence>
<evidence type="ECO:0000313" key="7">
    <source>
        <dbReference type="EMBL" id="KAF6149133.1"/>
    </source>
</evidence>
<keyword evidence="5 6" id="KW-0349">Heme</keyword>
<dbReference type="InterPro" id="IPR017972">
    <property type="entry name" value="Cyt_P450_CS"/>
</dbReference>
<dbReference type="InterPro" id="IPR036396">
    <property type="entry name" value="Cyt_P450_sf"/>
</dbReference>
<dbReference type="PANTHER" id="PTHR24296">
    <property type="entry name" value="CYTOCHROME P450"/>
    <property type="match status" value="1"/>
</dbReference>
<evidence type="ECO:0000313" key="8">
    <source>
        <dbReference type="Proteomes" id="UP000541444"/>
    </source>
</evidence>
<dbReference type="GO" id="GO:0004497">
    <property type="term" value="F:monooxygenase activity"/>
    <property type="evidence" value="ECO:0007669"/>
    <property type="project" value="UniProtKB-KW"/>
</dbReference>
<dbReference type="CDD" id="cd11064">
    <property type="entry name" value="CYP86A"/>
    <property type="match status" value="1"/>
</dbReference>
<evidence type="ECO:0008006" key="9">
    <source>
        <dbReference type="Google" id="ProtNLM"/>
    </source>
</evidence>
<keyword evidence="6" id="KW-0503">Monooxygenase</keyword>
<keyword evidence="8" id="KW-1185">Reference proteome</keyword>
<keyword evidence="2 5" id="KW-0479">Metal-binding</keyword>
<evidence type="ECO:0000256" key="5">
    <source>
        <dbReference type="PIRSR" id="PIRSR602401-1"/>
    </source>
</evidence>
<comment type="caution">
    <text evidence="7">The sequence shown here is derived from an EMBL/GenBank/DDBJ whole genome shotgun (WGS) entry which is preliminary data.</text>
</comment>
<protein>
    <recommendedName>
        <fullName evidence="9">Cytochrome P450</fullName>
    </recommendedName>
</protein>
<evidence type="ECO:0000256" key="3">
    <source>
        <dbReference type="ARBA" id="ARBA00023002"/>
    </source>
</evidence>
<dbReference type="GO" id="GO:0044550">
    <property type="term" value="P:secondary metabolite biosynthetic process"/>
    <property type="evidence" value="ECO:0007669"/>
    <property type="project" value="UniProtKB-ARBA"/>
</dbReference>
<dbReference type="Gene3D" id="1.10.630.10">
    <property type="entry name" value="Cytochrome P450"/>
    <property type="match status" value="1"/>
</dbReference>
<evidence type="ECO:0000256" key="4">
    <source>
        <dbReference type="ARBA" id="ARBA00023004"/>
    </source>
</evidence>
<dbReference type="GO" id="GO:0016705">
    <property type="term" value="F:oxidoreductase activity, acting on paired donors, with incorporation or reduction of molecular oxygen"/>
    <property type="evidence" value="ECO:0007669"/>
    <property type="project" value="InterPro"/>
</dbReference>
<name>A0A7J7M2P2_9MAGN</name>
<dbReference type="Proteomes" id="UP000541444">
    <property type="component" value="Unassembled WGS sequence"/>
</dbReference>
<reference evidence="7 8" key="1">
    <citation type="journal article" date="2020" name="IScience">
        <title>Genome Sequencing of the Endangered Kingdonia uniflora (Circaeasteraceae, Ranunculales) Reveals Potential Mechanisms of Evolutionary Specialization.</title>
        <authorList>
            <person name="Sun Y."/>
            <person name="Deng T."/>
            <person name="Zhang A."/>
            <person name="Moore M.J."/>
            <person name="Landis J.B."/>
            <person name="Lin N."/>
            <person name="Zhang H."/>
            <person name="Zhang X."/>
            <person name="Huang J."/>
            <person name="Zhang X."/>
            <person name="Sun H."/>
            <person name="Wang H."/>
        </authorList>
    </citation>
    <scope>NUCLEOTIDE SEQUENCE [LARGE SCALE GENOMIC DNA]</scope>
    <source>
        <strain evidence="7">TB1705</strain>
        <tissue evidence="7">Leaf</tissue>
    </source>
</reference>
<feature type="binding site" description="axial binding residue" evidence="5">
    <location>
        <position position="410"/>
    </location>
    <ligand>
        <name>heme</name>
        <dbReference type="ChEBI" id="CHEBI:30413"/>
    </ligand>
    <ligandPart>
        <name>Fe</name>
        <dbReference type="ChEBI" id="CHEBI:18248"/>
    </ligandPart>
</feature>
<evidence type="ECO:0000256" key="2">
    <source>
        <dbReference type="ARBA" id="ARBA00022723"/>
    </source>
</evidence>
<dbReference type="InterPro" id="IPR002401">
    <property type="entry name" value="Cyt_P450_E_grp-I"/>
</dbReference>
<dbReference type="AlphaFoldDB" id="A0A7J7M2P2"/>